<dbReference type="InterPro" id="IPR025129">
    <property type="entry name" value="DUF4055"/>
</dbReference>
<comment type="caution">
    <text evidence="2">The sequence shown here is derived from an EMBL/GenBank/DDBJ whole genome shotgun (WGS) entry which is preliminary data.</text>
</comment>
<protein>
    <recommendedName>
        <fullName evidence="1">DUF4055 domain-containing protein</fullName>
    </recommendedName>
</protein>
<organism evidence="2">
    <name type="scientific">marine sediment metagenome</name>
    <dbReference type="NCBI Taxonomy" id="412755"/>
    <lineage>
        <taxon>unclassified sequences</taxon>
        <taxon>metagenomes</taxon>
        <taxon>ecological metagenomes</taxon>
    </lineage>
</organism>
<evidence type="ECO:0000313" key="2">
    <source>
        <dbReference type="EMBL" id="GAG20399.1"/>
    </source>
</evidence>
<evidence type="ECO:0000259" key="1">
    <source>
        <dbReference type="Pfam" id="PF13264"/>
    </source>
</evidence>
<feature type="domain" description="DUF4055" evidence="1">
    <location>
        <begin position="113"/>
        <end position="252"/>
    </location>
</feature>
<dbReference type="Pfam" id="PF13264">
    <property type="entry name" value="DUF4055"/>
    <property type="match status" value="1"/>
</dbReference>
<gene>
    <name evidence="2" type="ORF">S01H1_56676</name>
</gene>
<accession>X0VPT2</accession>
<proteinExistence type="predicted"/>
<dbReference type="AlphaFoldDB" id="X0VPT2"/>
<dbReference type="EMBL" id="BARS01036916">
    <property type="protein sequence ID" value="GAG20399.1"/>
    <property type="molecule type" value="Genomic_DNA"/>
</dbReference>
<name>X0VPT2_9ZZZZ</name>
<feature type="non-terminal residue" evidence="2">
    <location>
        <position position="1"/>
    </location>
</feature>
<feature type="non-terminal residue" evidence="2">
    <location>
        <position position="257"/>
    </location>
</feature>
<reference evidence="2" key="1">
    <citation type="journal article" date="2014" name="Front. Microbiol.">
        <title>High frequency of phylogenetically diverse reductive dehalogenase-homologous genes in deep subseafloor sedimentary metagenomes.</title>
        <authorList>
            <person name="Kawai M."/>
            <person name="Futagami T."/>
            <person name="Toyoda A."/>
            <person name="Takaki Y."/>
            <person name="Nishi S."/>
            <person name="Hori S."/>
            <person name="Arai W."/>
            <person name="Tsubouchi T."/>
            <person name="Morono Y."/>
            <person name="Uchiyama I."/>
            <person name="Ito T."/>
            <person name="Fujiyama A."/>
            <person name="Inagaki F."/>
            <person name="Takami H."/>
        </authorList>
    </citation>
    <scope>NUCLEOTIDE SEQUENCE</scope>
    <source>
        <strain evidence="2">Expedition CK06-06</strain>
    </source>
</reference>
<sequence>DVDAERDLPYLVDYNARQIINWDDQVADIETAERKVTLVSLDESRYVRDGFTWSWVDKYRALEMIDDKYAVTVEDGGARTAPMNPNIQGTTLEQIPFVFINDADLVPELGDIPLLGLARLALTIYRGDADYRQALFMQGQDTLVVIGEDIDSEDPDQQLIVGAGAHINIPNENGDAKFIGTDSQGLPEMRSAQENDFERAHNYGLQMMSKGGGAEAAETLKIKVAARTATLVNIAETSAAGLENILRICAEWVGADP</sequence>